<reference evidence="7" key="1">
    <citation type="submission" date="2020-04" db="EMBL/GenBank/DDBJ databases">
        <authorList>
            <person name="Neveu A P."/>
        </authorList>
    </citation>
    <scope>NUCLEOTIDE SEQUENCE</scope>
    <source>
        <tissue evidence="7">Whole embryo</tissue>
    </source>
</reference>
<feature type="region of interest" description="Linear diubiquitin binding" evidence="5">
    <location>
        <begin position="246"/>
        <end position="247"/>
    </location>
</feature>
<feature type="active site" evidence="4">
    <location>
        <position position="495"/>
    </location>
</feature>
<organism evidence="7">
    <name type="scientific">Phallusia mammillata</name>
    <dbReference type="NCBI Taxonomy" id="59560"/>
    <lineage>
        <taxon>Eukaryota</taxon>
        <taxon>Metazoa</taxon>
        <taxon>Chordata</taxon>
        <taxon>Tunicata</taxon>
        <taxon>Ascidiacea</taxon>
        <taxon>Phlebobranchia</taxon>
        <taxon>Ascidiidae</taxon>
        <taxon>Phallusia</taxon>
    </lineage>
</organism>
<comment type="subcellular location">
    <subcellularLocation>
        <location evidence="1">Cytoplasm</location>
    </subcellularLocation>
</comment>
<feature type="compositionally biased region" description="Polar residues" evidence="6">
    <location>
        <begin position="56"/>
        <end position="66"/>
    </location>
</feature>
<accession>A0A6F9DG40</accession>
<sequence>MTEVTSVSEKKFISLLGKNYPVIECNVTHNFDKPTAKVDSQSSSSTSIPQSESPSKTEISSMTDVHNANKEQETTPDVSENVEQTPGKSPEPSGLNESLKPSADPVVHTPESGNEIMPDILPSTDAPVDESIDIMDVVNMAAEIDESPANSGEGFEYQANTEVPDEDIYQASEENSDQNAENVTTNQSQTEPAASQADEPPRVDAVPPEEPSEESNQYPEAASEPVPGQMVSISGKMDILDYANAEWKGTTYKAQCLRKGYKMLIKATGCTFLRQARGDNYCALRATAFQVLTQNLVLFRDFAEWEDHLSTLVQRLKSQFDWITQWTFADRLQSNASNRLDVMEDCMSYFAQQLKISQAITNDVDRQLHFSALFNSGSTVEIKLFEALKLLLLDTAVQLHDANMKGEEVPVFAWLLFARDTSTDPKSLMLNHLNPAGKSGGLEQVEMCLLGQALQVTIRVVRPSNVEQEDFVTYYPDHKVNEWDKISLIAEDDRHYNIVVP</sequence>
<evidence type="ECO:0000256" key="1">
    <source>
        <dbReference type="ARBA" id="ARBA00004496"/>
    </source>
</evidence>
<feature type="region of interest" description="Linear diubiquitin binding" evidence="5">
    <location>
        <begin position="492"/>
        <end position="494"/>
    </location>
</feature>
<feature type="compositionally biased region" description="Polar residues" evidence="6">
    <location>
        <begin position="75"/>
        <end position="87"/>
    </location>
</feature>
<name>A0A6F9DG40_9ASCI</name>
<feature type="region of interest" description="Disordered" evidence="6">
    <location>
        <begin position="33"/>
        <end position="122"/>
    </location>
</feature>
<dbReference type="InterPro" id="IPR023235">
    <property type="entry name" value="FAM105"/>
</dbReference>
<evidence type="ECO:0000256" key="6">
    <source>
        <dbReference type="SAM" id="MobiDB-lite"/>
    </source>
</evidence>
<dbReference type="PRINTS" id="PR02057">
    <property type="entry name" value="PROTEINF105B"/>
</dbReference>
<dbReference type="EMBL" id="LR786510">
    <property type="protein sequence ID" value="CAB3261795.1"/>
    <property type="molecule type" value="mRNA"/>
</dbReference>
<evidence type="ECO:0000256" key="4">
    <source>
        <dbReference type="PIRSR" id="PIRSR623237-1"/>
    </source>
</evidence>
<feature type="active site" evidence="4">
    <location>
        <position position="279"/>
    </location>
</feature>
<dbReference type="GO" id="GO:0005737">
    <property type="term" value="C:cytoplasm"/>
    <property type="evidence" value="ECO:0007669"/>
    <property type="project" value="UniProtKB-SubCell"/>
</dbReference>
<feature type="active site" description="Nucleophile" evidence="4">
    <location>
        <position position="282"/>
    </location>
</feature>
<dbReference type="Pfam" id="PF16218">
    <property type="entry name" value="Peptidase_C101"/>
    <property type="match status" value="1"/>
</dbReference>
<keyword evidence="3" id="KW-0963">Cytoplasm</keyword>
<feature type="region of interest" description="Disordered" evidence="6">
    <location>
        <begin position="173"/>
        <end position="227"/>
    </location>
</feature>
<dbReference type="PANTHER" id="PTHR33662">
    <property type="entry name" value="OTU DEUBIQUITINASE WITH LINEAR LINKAGE-SPECIFICITY A-RELATED"/>
    <property type="match status" value="1"/>
</dbReference>
<dbReference type="PRINTS" id="PR02055">
    <property type="entry name" value="PROTEINF105"/>
</dbReference>
<evidence type="ECO:0000256" key="5">
    <source>
        <dbReference type="PIRSR" id="PIRSR623237-2"/>
    </source>
</evidence>
<dbReference type="InterPro" id="IPR023237">
    <property type="entry name" value="Otulin"/>
</dbReference>
<dbReference type="AlphaFoldDB" id="A0A6F9DG40"/>
<feature type="compositionally biased region" description="Polar residues" evidence="6">
    <location>
        <begin position="177"/>
        <end position="193"/>
    </location>
</feature>
<dbReference type="GO" id="GO:0004843">
    <property type="term" value="F:cysteine-type deubiquitinase activity"/>
    <property type="evidence" value="ECO:0007669"/>
    <property type="project" value="InterPro"/>
</dbReference>
<evidence type="ECO:0000256" key="3">
    <source>
        <dbReference type="ARBA" id="ARBA00022490"/>
    </source>
</evidence>
<feature type="region of interest" description="Linear diubiquitin binding" evidence="5">
    <location>
        <begin position="277"/>
        <end position="279"/>
    </location>
</feature>
<feature type="compositionally biased region" description="Low complexity" evidence="6">
    <location>
        <begin position="40"/>
        <end position="54"/>
    </location>
</feature>
<dbReference type="PANTHER" id="PTHR33662:SF3">
    <property type="entry name" value="FIBROUS SHEATH CABYR-BINDING PROTEIN-LIKE-RELATED"/>
    <property type="match status" value="1"/>
</dbReference>
<proteinExistence type="evidence at transcript level"/>
<evidence type="ECO:0000313" key="7">
    <source>
        <dbReference type="EMBL" id="CAB3261795.1"/>
    </source>
</evidence>
<dbReference type="GO" id="GO:1990108">
    <property type="term" value="P:protein linear deubiquitination"/>
    <property type="evidence" value="ECO:0007669"/>
    <property type="project" value="InterPro"/>
</dbReference>
<protein>
    <submittedName>
        <fullName evidence="7">Uncharacterized protein LOC100177299</fullName>
    </submittedName>
</protein>
<gene>
    <name evidence="7" type="primary">LOC100177299</name>
</gene>
<evidence type="ECO:0000256" key="2">
    <source>
        <dbReference type="ARBA" id="ARBA00010267"/>
    </source>
</evidence>
<comment type="similarity">
    <text evidence="2">Belongs to the peptidase C65 family. Otulin subfamily.</text>
</comment>